<gene>
    <name evidence="6" type="ORF">EOD41_03705</name>
</gene>
<dbReference type="Pfam" id="PF12972">
    <property type="entry name" value="NAGLU_C"/>
    <property type="match status" value="1"/>
</dbReference>
<comment type="caution">
    <text evidence="6">The sequence shown here is derived from an EMBL/GenBank/DDBJ whole genome shotgun (WGS) entry which is preliminary data.</text>
</comment>
<reference evidence="6 7" key="1">
    <citation type="submission" date="2019-01" db="EMBL/GenBank/DDBJ databases">
        <authorList>
            <person name="Chen W.-M."/>
        </authorList>
    </citation>
    <scope>NUCLEOTIDE SEQUENCE [LARGE SCALE GENOMIC DNA]</scope>
    <source>
        <strain evidence="6 7">YBJ-36</strain>
    </source>
</reference>
<dbReference type="Gene3D" id="1.20.120.670">
    <property type="entry name" value="N-acetyl-b-d-glucoasminidase"/>
    <property type="match status" value="1"/>
</dbReference>
<dbReference type="InterPro" id="IPR007781">
    <property type="entry name" value="NAGLU"/>
</dbReference>
<evidence type="ECO:0000259" key="5">
    <source>
        <dbReference type="Pfam" id="PF12972"/>
    </source>
</evidence>
<evidence type="ECO:0000313" key="6">
    <source>
        <dbReference type="EMBL" id="RVU03049.1"/>
    </source>
</evidence>
<dbReference type="PANTHER" id="PTHR12872">
    <property type="entry name" value="ALPHA-N-ACETYLGLUCOSAMINIDASE"/>
    <property type="match status" value="1"/>
</dbReference>
<dbReference type="InterPro" id="IPR024733">
    <property type="entry name" value="NAGLU_tim-barrel"/>
</dbReference>
<dbReference type="Pfam" id="PF05089">
    <property type="entry name" value="NAGLU"/>
    <property type="match status" value="1"/>
</dbReference>
<dbReference type="Pfam" id="PF12971">
    <property type="entry name" value="NAGLU_N"/>
    <property type="match status" value="1"/>
</dbReference>
<dbReference type="GO" id="GO:0005975">
    <property type="term" value="P:carbohydrate metabolic process"/>
    <property type="evidence" value="ECO:0007669"/>
    <property type="project" value="UniProtKB-ARBA"/>
</dbReference>
<feature type="chain" id="PRO_5018710202" evidence="2">
    <location>
        <begin position="24"/>
        <end position="736"/>
    </location>
</feature>
<evidence type="ECO:0000256" key="1">
    <source>
        <dbReference type="ARBA" id="ARBA00022801"/>
    </source>
</evidence>
<protein>
    <submittedName>
        <fullName evidence="6">Alpha-N-acetylglucosaminidase</fullName>
    </submittedName>
</protein>
<name>A0A3S2UNU6_9SPHI</name>
<dbReference type="RefSeq" id="WP_127703414.1">
    <property type="nucleotide sequence ID" value="NZ_SACK01000001.1"/>
</dbReference>
<evidence type="ECO:0000256" key="2">
    <source>
        <dbReference type="SAM" id="SignalP"/>
    </source>
</evidence>
<dbReference type="InterPro" id="IPR024240">
    <property type="entry name" value="NAGLU_N"/>
</dbReference>
<feature type="domain" description="Alpha-N-acetylglucosaminidase C-terminal" evidence="5">
    <location>
        <begin position="469"/>
        <end position="728"/>
    </location>
</feature>
<keyword evidence="1" id="KW-0378">Hydrolase</keyword>
<dbReference type="Gene3D" id="3.30.379.10">
    <property type="entry name" value="Chitobiase/beta-hexosaminidase domain 2-like"/>
    <property type="match status" value="1"/>
</dbReference>
<dbReference type="InterPro" id="IPR024732">
    <property type="entry name" value="NAGLU_C"/>
</dbReference>
<dbReference type="Proteomes" id="UP000282759">
    <property type="component" value="Unassembled WGS sequence"/>
</dbReference>
<keyword evidence="2" id="KW-0732">Signal</keyword>
<organism evidence="6 7">
    <name type="scientific">Mucilaginibacter limnophilus</name>
    <dbReference type="NCBI Taxonomy" id="1932778"/>
    <lineage>
        <taxon>Bacteria</taxon>
        <taxon>Pseudomonadati</taxon>
        <taxon>Bacteroidota</taxon>
        <taxon>Sphingobacteriia</taxon>
        <taxon>Sphingobacteriales</taxon>
        <taxon>Sphingobacteriaceae</taxon>
        <taxon>Mucilaginibacter</taxon>
    </lineage>
</organism>
<keyword evidence="7" id="KW-1185">Reference proteome</keyword>
<dbReference type="OrthoDB" id="179563at2"/>
<accession>A0A3S2UNU6</accession>
<feature type="signal peptide" evidence="2">
    <location>
        <begin position="1"/>
        <end position="23"/>
    </location>
</feature>
<dbReference type="InterPro" id="IPR029018">
    <property type="entry name" value="Hex-like_dom2"/>
</dbReference>
<feature type="domain" description="Alpha-N-acetylglucosaminidase N-terminal" evidence="4">
    <location>
        <begin position="33"/>
        <end position="112"/>
    </location>
</feature>
<evidence type="ECO:0000313" key="7">
    <source>
        <dbReference type="Proteomes" id="UP000282759"/>
    </source>
</evidence>
<proteinExistence type="predicted"/>
<dbReference type="Gene3D" id="3.20.20.80">
    <property type="entry name" value="Glycosidases"/>
    <property type="match status" value="1"/>
</dbReference>
<dbReference type="EMBL" id="SACK01000001">
    <property type="protein sequence ID" value="RVU03049.1"/>
    <property type="molecule type" value="Genomic_DNA"/>
</dbReference>
<sequence>MQKSFAKSIVFVLLLFLSPKLFADSSALLAVKAAESLLARLIPVKYQQHFQFEKITSAIDVFELEDINGRLIIRGNNANSMAVGLNHYLKYYCNTSVSWYKADSLYLPAQLPSVPQKVRQQARCKNRFFLNYCTFGYTMPWWQWDDWQWFIDWMALNGINMPLAITGQEAVWYRVWKKYGLTDAQIRGYFTGPAFLPWHRMANLDHWDGPLPQSWLSSQLKLQQKIVARERELGMKPILPAFAGHVPELLKTKFPKAKITSLGEWAEFDKKYQSYFLDPFDPLYNAIQKEFLKEQTTLFGTDHIYGTDPFNEVTPPSWESSYLASVSKNTYSSLKAADPAAQWLQMTWIFYFQRENWTNPRIKAYLKAVPQDKMILLDYYCDSTEVWKQTDKFFGQPYIWCYLGNFGGNTMLAGNLKQVEERMENAFINGGKNMWGVGSTLEGFDMNPVIYEYVLEKAWSAGPTDTDKWIANWAARRHGAASDSIVRAWNVLNNEVYIKNAALGQSPLTNARPSLTGHGEWPTNPEIPYDNKSLLKAWRLMLNSDTLTATARFDLINIGRQALGNYFNVLRDRFTAAYNSKNLDSMKLNGDAMLHVIDDMDTLLATHSSFLLGRWINQARAMGINPEERNYYEANARRILTTWGARGGVLTDYASRNWAGLMKSYYHRRWEMFINDVTEAVKSGKAYEDKAFEQKSFDFEWEWTTRHDKFVNKPVGDALQISKYLYQKYATAIGAN</sequence>
<dbReference type="PANTHER" id="PTHR12872:SF1">
    <property type="entry name" value="ALPHA-N-ACETYLGLUCOSAMINIDASE"/>
    <property type="match status" value="1"/>
</dbReference>
<dbReference type="GO" id="GO:0016787">
    <property type="term" value="F:hydrolase activity"/>
    <property type="evidence" value="ECO:0007669"/>
    <property type="project" value="UniProtKB-KW"/>
</dbReference>
<evidence type="ECO:0000259" key="4">
    <source>
        <dbReference type="Pfam" id="PF12971"/>
    </source>
</evidence>
<evidence type="ECO:0000259" key="3">
    <source>
        <dbReference type="Pfam" id="PF05089"/>
    </source>
</evidence>
<dbReference type="AlphaFoldDB" id="A0A3S2UNU6"/>
<feature type="domain" description="Alpha-N-acetylglucosaminidase tim-barrel" evidence="3">
    <location>
        <begin position="127"/>
        <end position="460"/>
    </location>
</feature>